<dbReference type="PANTHER" id="PTHR43072">
    <property type="entry name" value="N-ACETYLTRANSFERASE"/>
    <property type="match status" value="1"/>
</dbReference>
<dbReference type="InterPro" id="IPR000182">
    <property type="entry name" value="GNAT_dom"/>
</dbReference>
<evidence type="ECO:0000313" key="2">
    <source>
        <dbReference type="EMBL" id="KUG21125.1"/>
    </source>
</evidence>
<dbReference type="InterPro" id="IPR016181">
    <property type="entry name" value="Acyl_CoA_acyltransferase"/>
</dbReference>
<dbReference type="Gene3D" id="3.40.630.30">
    <property type="match status" value="1"/>
</dbReference>
<dbReference type="AlphaFoldDB" id="A0A0W8FJN0"/>
<dbReference type="GO" id="GO:0016747">
    <property type="term" value="F:acyltransferase activity, transferring groups other than amino-acyl groups"/>
    <property type="evidence" value="ECO:0007669"/>
    <property type="project" value="InterPro"/>
</dbReference>
<dbReference type="PROSITE" id="PS51186">
    <property type="entry name" value="GNAT"/>
    <property type="match status" value="1"/>
</dbReference>
<sequence length="162" mass="18234">MWAGMEFGTVTGSDVLELIGMYIDLIEEVRDESRDDYLFYDTERAGEIARDIWNILDDPQKTICVARDGGCIAGFIAGEVQSCCLFPLSRAGPVGYVTAAYVRPAYRRKGIGRRLESMLVHFFQTQGAAYAELGVMSKHRAAKESWTALGYATFREQMRKRI</sequence>
<organism evidence="2">
    <name type="scientific">hydrocarbon metagenome</name>
    <dbReference type="NCBI Taxonomy" id="938273"/>
    <lineage>
        <taxon>unclassified sequences</taxon>
        <taxon>metagenomes</taxon>
        <taxon>ecological metagenomes</taxon>
    </lineage>
</organism>
<dbReference type="CDD" id="cd04301">
    <property type="entry name" value="NAT_SF"/>
    <property type="match status" value="1"/>
</dbReference>
<comment type="caution">
    <text evidence="2">The sequence shown here is derived from an EMBL/GenBank/DDBJ whole genome shotgun (WGS) entry which is preliminary data.</text>
</comment>
<gene>
    <name evidence="2" type="ORF">ASZ90_009116</name>
</gene>
<name>A0A0W8FJN0_9ZZZZ</name>
<feature type="domain" description="N-acetyltransferase" evidence="1">
    <location>
        <begin position="5"/>
        <end position="162"/>
    </location>
</feature>
<protein>
    <recommendedName>
        <fullName evidence="1">N-acetyltransferase domain-containing protein</fullName>
    </recommendedName>
</protein>
<dbReference type="Pfam" id="PF00583">
    <property type="entry name" value="Acetyltransf_1"/>
    <property type="match status" value="1"/>
</dbReference>
<reference evidence="2" key="1">
    <citation type="journal article" date="2015" name="Proc. Natl. Acad. Sci. U.S.A.">
        <title>Networks of energetic and metabolic interactions define dynamics in microbial communities.</title>
        <authorList>
            <person name="Embree M."/>
            <person name="Liu J.K."/>
            <person name="Al-Bassam M.M."/>
            <person name="Zengler K."/>
        </authorList>
    </citation>
    <scope>NUCLEOTIDE SEQUENCE</scope>
</reference>
<dbReference type="SUPFAM" id="SSF55729">
    <property type="entry name" value="Acyl-CoA N-acyltransferases (Nat)"/>
    <property type="match status" value="1"/>
</dbReference>
<accession>A0A0W8FJN0</accession>
<dbReference type="EMBL" id="LNQE01001098">
    <property type="protein sequence ID" value="KUG21125.1"/>
    <property type="molecule type" value="Genomic_DNA"/>
</dbReference>
<evidence type="ECO:0000259" key="1">
    <source>
        <dbReference type="PROSITE" id="PS51186"/>
    </source>
</evidence>
<proteinExistence type="predicted"/>